<evidence type="ECO:0000259" key="2">
    <source>
        <dbReference type="Pfam" id="PF03432"/>
    </source>
</evidence>
<comment type="caution">
    <text evidence="4">The sequence shown here is derived from an EMBL/GenBank/DDBJ whole genome shotgun (WGS) entry which is preliminary data.</text>
</comment>
<feature type="domain" description="TraI-like middle" evidence="3">
    <location>
        <begin position="217"/>
        <end position="282"/>
    </location>
</feature>
<dbReference type="Pfam" id="PF22863">
    <property type="entry name" value="TraI_middle"/>
    <property type="match status" value="1"/>
</dbReference>
<feature type="compositionally biased region" description="Basic and acidic residues" evidence="1">
    <location>
        <begin position="282"/>
        <end position="298"/>
    </location>
</feature>
<keyword evidence="5" id="KW-1185">Reference proteome</keyword>
<feature type="compositionally biased region" description="Basic and acidic residues" evidence="1">
    <location>
        <begin position="331"/>
        <end position="344"/>
    </location>
</feature>
<reference evidence="4 5" key="1">
    <citation type="submission" date="2020-01" db="EMBL/GenBank/DDBJ databases">
        <title>Frigidibacter albus SP32T (=CGMCC 1.13995T).</title>
        <authorList>
            <person name="Liao X."/>
        </authorList>
    </citation>
    <scope>NUCLEOTIDE SEQUENCE [LARGE SCALE GENOMIC DNA]</scope>
    <source>
        <strain evidence="4 5">SP32</strain>
    </source>
</reference>
<dbReference type="AlphaFoldDB" id="A0A6L8VL59"/>
<dbReference type="Pfam" id="PF03432">
    <property type="entry name" value="Relaxase"/>
    <property type="match status" value="1"/>
</dbReference>
<feature type="compositionally biased region" description="Pro residues" evidence="1">
    <location>
        <begin position="609"/>
        <end position="619"/>
    </location>
</feature>
<proteinExistence type="predicted"/>
<feature type="domain" description="MobA/VirD2-like nuclease" evidence="2">
    <location>
        <begin position="32"/>
        <end position="149"/>
    </location>
</feature>
<evidence type="ECO:0000313" key="4">
    <source>
        <dbReference type="EMBL" id="MZQ91117.1"/>
    </source>
</evidence>
<evidence type="ECO:0000256" key="1">
    <source>
        <dbReference type="SAM" id="MobiDB-lite"/>
    </source>
</evidence>
<dbReference type="InterPro" id="IPR054462">
    <property type="entry name" value="TraI_M"/>
</dbReference>
<dbReference type="EMBL" id="WWNR01000016">
    <property type="protein sequence ID" value="MZQ91117.1"/>
    <property type="molecule type" value="Genomic_DNA"/>
</dbReference>
<dbReference type="RefSeq" id="WP_161348503.1">
    <property type="nucleotide sequence ID" value="NZ_BMGW01000016.1"/>
</dbReference>
<name>A0A6L8VL59_9RHOB</name>
<feature type="compositionally biased region" description="Basic and acidic residues" evidence="1">
    <location>
        <begin position="361"/>
        <end position="377"/>
    </location>
</feature>
<sequence>MLAKKIANRPRADTGQNLFHARISYICSKAVLTRVVNLAGEWPDAARQMQYSAGLNPRLRAPACHLVLSWHETERPTDAQMIVAAGEVMSVLGADQHQRVIAVHRDRDHAHVHVVLNRVHPITGKSLSDSHDHARLELACRRIEQRHGWPQDRGRFQAAVVDGVVQLVPQPAEHWLRRTRARRLGLRPDGQGARSREHRSPLPPLRDLLAPVQIAALHTQLRAAAGWQAVHDLLGAAGLRYRLQGSGARITRLVDGCMMAANQLGRAFGLPRLTLRFGPFRADRSTPELRGPVAREDDPAQVEPQSAQAGRRGRNADQHQARKGFRTARHQLAERQSAERHEIQDQLGTNRSPLARAIRAVMRERHREQSRTLRERWPASARQSGANPAEPPVPLGPESSLRRRYRQPLRHLAIRASAPDLAPMDPPDHTASRQAWMLSDLLSAQDPLPTPLASRVRDIRQDGRGHLLIARRSQNGGIIGFERLDPSAGTPAGELAAGGRRGIGHIGARAAPRCIVVPDMLSALALAATAPDALILIADDLRAPGIARHLQRITEGRRVLVASRAGDGWTDLATGALPHANLLPWDPQALRQALQPGAEQTRADETTGPAPPLHGPAGP</sequence>
<organism evidence="4 5">
    <name type="scientific">Frigidibacter albus</name>
    <dbReference type="NCBI Taxonomy" id="1465486"/>
    <lineage>
        <taxon>Bacteria</taxon>
        <taxon>Pseudomonadati</taxon>
        <taxon>Pseudomonadota</taxon>
        <taxon>Alphaproteobacteria</taxon>
        <taxon>Rhodobacterales</taxon>
        <taxon>Paracoccaceae</taxon>
        <taxon>Frigidibacter</taxon>
    </lineage>
</organism>
<dbReference type="OrthoDB" id="98563at2"/>
<evidence type="ECO:0000313" key="5">
    <source>
        <dbReference type="Proteomes" id="UP000477083"/>
    </source>
</evidence>
<protein>
    <submittedName>
        <fullName evidence="4">Relaxase/mobilization nuclease domain-containing protein</fullName>
    </submittedName>
</protein>
<feature type="region of interest" description="Disordered" evidence="1">
    <location>
        <begin position="282"/>
        <end position="401"/>
    </location>
</feature>
<gene>
    <name evidence="4" type="ORF">GS660_18660</name>
</gene>
<evidence type="ECO:0000259" key="3">
    <source>
        <dbReference type="Pfam" id="PF22863"/>
    </source>
</evidence>
<accession>A0A6L8VL59</accession>
<feature type="region of interest" description="Disordered" evidence="1">
    <location>
        <begin position="594"/>
        <end position="619"/>
    </location>
</feature>
<dbReference type="Proteomes" id="UP000477083">
    <property type="component" value="Unassembled WGS sequence"/>
</dbReference>
<dbReference type="InterPro" id="IPR005094">
    <property type="entry name" value="Endonuclease_MobA/VirD2"/>
</dbReference>